<keyword evidence="2" id="KW-1185">Reference proteome</keyword>
<gene>
    <name evidence="1" type="ORF">FSP39_000053</name>
</gene>
<accession>A0AA89BUE6</accession>
<dbReference type="AlphaFoldDB" id="A0AA89BUE6"/>
<proteinExistence type="predicted"/>
<evidence type="ECO:0000313" key="2">
    <source>
        <dbReference type="Proteomes" id="UP001186944"/>
    </source>
</evidence>
<dbReference type="EMBL" id="VSWD01000007">
    <property type="protein sequence ID" value="KAK3096433.1"/>
    <property type="molecule type" value="Genomic_DNA"/>
</dbReference>
<dbReference type="GO" id="GO:0043240">
    <property type="term" value="C:Fanconi anaemia nuclear complex"/>
    <property type="evidence" value="ECO:0007669"/>
    <property type="project" value="InterPro"/>
</dbReference>
<dbReference type="GO" id="GO:0005654">
    <property type="term" value="C:nucleoplasm"/>
    <property type="evidence" value="ECO:0007669"/>
    <property type="project" value="TreeGrafter"/>
</dbReference>
<sequence>MLIQHEMILQEMSSLLEMIIIKGKKNGLMRDKHADFAIQFEEEIIHHDITGQPDRWSLYCGSETGNLYKVEEESNGHKDSDRELYGNHEIFTDLLSDDGTAKSKSSIPIHYVTKSSAIYTFSERILSISCYGSILAVCLSKPTAYVTQVYSVNESKHLSVLTSFYVPKSKDIDSKRTPSLVYFCTCPLIEETCDVIPSSTLNLNAPLYTGIFGRSSVLLKSDIILFCPPEGDVFYAPLKSLDCNNRRFDWTEFKLLHHTSQPVTSVCSIKLKEKRDKKKNVFDVDTDDYDFSLKDSVVIASADGKCSVILEEESDLHFVDVVLPGPVVDLSICGTSIFVSTGRDMYRLELEVTYQNGSPVINIVKRDSLHLTNVSHLLCLPDHSEVEDRKCQLLCNFRSGKVKIINPIDRLNISEFADGKNSGTKIKELLQCIDSCQRESNKLNMLRSEQTIFLRQLHLAAYLLSTDNQKSSLFQCKTPTTTPLSGLLSDVCICCHITNTSKLSLSIDWSVLVHISQHNCTNKSVSKSVKLAKDFGDGETISISTNLPSLEIKIPYQVEITLLLHLPSIIEGKGLHGTCGKQTLPVIIHTESIDILYFLHHAEKFHRMIHWPDIKPDDVIQQLAMKQPIARTLMENTVVQSRVQEESCSFDLYFVTNNKLKEQEILTQLFQNSFLSEDVIPNPVSLLSLAGHRASIGMSRSADKGQGQEVWKLTVQLDMTSLAAALRLGIVRRLQNLHFNRVHLNPTKDSRPVPDPRNSLKDLHKKMNEVNCDATVDSSQKLQTVYKQLRQT</sequence>
<dbReference type="PANTHER" id="PTHR14890">
    <property type="entry name" value="FANCONI ANEMIA CORE COMPLEX-ASSOCIATED PROTEIN 100"/>
    <property type="match status" value="1"/>
</dbReference>
<evidence type="ECO:0000313" key="1">
    <source>
        <dbReference type="EMBL" id="KAK3096433.1"/>
    </source>
</evidence>
<dbReference type="GO" id="GO:0036297">
    <property type="term" value="P:interstrand cross-link repair"/>
    <property type="evidence" value="ECO:0007669"/>
    <property type="project" value="InterPro"/>
</dbReference>
<reference evidence="1" key="1">
    <citation type="submission" date="2019-08" db="EMBL/GenBank/DDBJ databases">
        <title>The improved chromosome-level genome for the pearl oyster Pinctada fucata martensii using PacBio sequencing and Hi-C.</title>
        <authorList>
            <person name="Zheng Z."/>
        </authorList>
    </citation>
    <scope>NUCLEOTIDE SEQUENCE</scope>
    <source>
        <strain evidence="1">ZZ-2019</strain>
        <tissue evidence="1">Adductor muscle</tissue>
    </source>
</reference>
<protein>
    <submittedName>
        <fullName evidence="1">Uncharacterized protein</fullName>
    </submittedName>
</protein>
<dbReference type="PANTHER" id="PTHR14890:SF1">
    <property type="entry name" value="FANCONI ANEMIA CORE COMPLEX-ASSOCIATED PROTEIN 100"/>
    <property type="match status" value="1"/>
</dbReference>
<name>A0AA89BUE6_PINIB</name>
<comment type="caution">
    <text evidence="1">The sequence shown here is derived from an EMBL/GenBank/DDBJ whole genome shotgun (WGS) entry which is preliminary data.</text>
</comment>
<dbReference type="Proteomes" id="UP001186944">
    <property type="component" value="Unassembled WGS sequence"/>
</dbReference>
<dbReference type="InterPro" id="IPR029251">
    <property type="entry name" value="Faap100"/>
</dbReference>
<organism evidence="1 2">
    <name type="scientific">Pinctada imbricata</name>
    <name type="common">Atlantic pearl-oyster</name>
    <name type="synonym">Pinctada martensii</name>
    <dbReference type="NCBI Taxonomy" id="66713"/>
    <lineage>
        <taxon>Eukaryota</taxon>
        <taxon>Metazoa</taxon>
        <taxon>Spiralia</taxon>
        <taxon>Lophotrochozoa</taxon>
        <taxon>Mollusca</taxon>
        <taxon>Bivalvia</taxon>
        <taxon>Autobranchia</taxon>
        <taxon>Pteriomorphia</taxon>
        <taxon>Pterioida</taxon>
        <taxon>Pterioidea</taxon>
        <taxon>Pteriidae</taxon>
        <taxon>Pinctada</taxon>
    </lineage>
</organism>